<sequence>MNTRPIPQTIHQMLLFRINRFFGAAGGVAMRMCEARFGLTRREWGVMATVAMNEGLLSSELADKAQLDRARTSRALSGLEGKGWVRRQPLPGDRRRVAIHLTEEGRRMYERILPAMAQIHMDLVSVLSDEEVLQFDAMLARLQAHAQTLEQLPQYVDLPRVERSRKK</sequence>
<dbReference type="InterPro" id="IPR036390">
    <property type="entry name" value="WH_DNA-bd_sf"/>
</dbReference>
<dbReference type="SUPFAM" id="SSF46785">
    <property type="entry name" value="Winged helix' DNA-binding domain"/>
    <property type="match status" value="1"/>
</dbReference>
<evidence type="ECO:0000256" key="1">
    <source>
        <dbReference type="ARBA" id="ARBA00023015"/>
    </source>
</evidence>
<dbReference type="SMART" id="SM00347">
    <property type="entry name" value="HTH_MARR"/>
    <property type="match status" value="1"/>
</dbReference>
<evidence type="ECO:0000259" key="4">
    <source>
        <dbReference type="PROSITE" id="PS50995"/>
    </source>
</evidence>
<keyword evidence="3" id="KW-0804">Transcription</keyword>
<dbReference type="InterPro" id="IPR036388">
    <property type="entry name" value="WH-like_DNA-bd_sf"/>
</dbReference>
<dbReference type="PROSITE" id="PS50995">
    <property type="entry name" value="HTH_MARR_2"/>
    <property type="match status" value="1"/>
</dbReference>
<dbReference type="Gene3D" id="1.10.10.10">
    <property type="entry name" value="Winged helix-like DNA-binding domain superfamily/Winged helix DNA-binding domain"/>
    <property type="match status" value="1"/>
</dbReference>
<keyword evidence="1" id="KW-0805">Transcription regulation</keyword>
<dbReference type="PRINTS" id="PR00598">
    <property type="entry name" value="HTHMARR"/>
</dbReference>
<dbReference type="InterPro" id="IPR000835">
    <property type="entry name" value="HTH_MarR-typ"/>
</dbReference>
<name>A0ABY8SUJ8_9BURK</name>
<organism evidence="5 6">
    <name type="scientific">Comamonas resistens</name>
    <dbReference type="NCBI Taxonomy" id="3046670"/>
    <lineage>
        <taxon>Bacteria</taxon>
        <taxon>Pseudomonadati</taxon>
        <taxon>Pseudomonadota</taxon>
        <taxon>Betaproteobacteria</taxon>
        <taxon>Burkholderiales</taxon>
        <taxon>Comamonadaceae</taxon>
        <taxon>Comamonas</taxon>
    </lineage>
</organism>
<accession>A0ABY8SUJ8</accession>
<gene>
    <name evidence="5" type="ORF">QMY55_04660</name>
</gene>
<evidence type="ECO:0000256" key="3">
    <source>
        <dbReference type="ARBA" id="ARBA00023163"/>
    </source>
</evidence>
<dbReference type="PANTHER" id="PTHR42756">
    <property type="entry name" value="TRANSCRIPTIONAL REGULATOR, MARR"/>
    <property type="match status" value="1"/>
</dbReference>
<dbReference type="Pfam" id="PF12802">
    <property type="entry name" value="MarR_2"/>
    <property type="match status" value="1"/>
</dbReference>
<evidence type="ECO:0000313" key="6">
    <source>
        <dbReference type="Proteomes" id="UP001240697"/>
    </source>
</evidence>
<reference evidence="5 6" key="1">
    <citation type="submission" date="2023-05" db="EMBL/GenBank/DDBJ databases">
        <authorList>
            <person name="Yin Y."/>
            <person name="Lu Z."/>
        </authorList>
    </citation>
    <scope>NUCLEOTIDE SEQUENCE [LARGE SCALE GENOMIC DNA]</scope>
    <source>
        <strain evidence="5 6">ZM22</strain>
    </source>
</reference>
<proteinExistence type="predicted"/>
<dbReference type="EMBL" id="CP125947">
    <property type="protein sequence ID" value="WHS66435.1"/>
    <property type="molecule type" value="Genomic_DNA"/>
</dbReference>
<dbReference type="PANTHER" id="PTHR42756:SF1">
    <property type="entry name" value="TRANSCRIPTIONAL REPRESSOR OF EMRAB OPERON"/>
    <property type="match status" value="1"/>
</dbReference>
<dbReference type="Proteomes" id="UP001240697">
    <property type="component" value="Chromosome"/>
</dbReference>
<evidence type="ECO:0000256" key="2">
    <source>
        <dbReference type="ARBA" id="ARBA00023125"/>
    </source>
</evidence>
<evidence type="ECO:0000313" key="5">
    <source>
        <dbReference type="EMBL" id="WHS66435.1"/>
    </source>
</evidence>
<feature type="domain" description="HTH marR-type" evidence="4">
    <location>
        <begin position="11"/>
        <end position="144"/>
    </location>
</feature>
<keyword evidence="2" id="KW-0238">DNA-binding</keyword>
<protein>
    <submittedName>
        <fullName evidence="5">MarR family transcriptional regulator</fullName>
    </submittedName>
</protein>
<keyword evidence="6" id="KW-1185">Reference proteome</keyword>